<feature type="domain" description="Erythromycin biosynthesis protein CIII-like C-terminal" evidence="2">
    <location>
        <begin position="303"/>
        <end position="404"/>
    </location>
</feature>
<dbReference type="CDD" id="cd03784">
    <property type="entry name" value="GT1_Gtf-like"/>
    <property type="match status" value="1"/>
</dbReference>
<dbReference type="InterPro" id="IPR010610">
    <property type="entry name" value="EryCIII-like_C"/>
</dbReference>
<dbReference type="InterPro" id="IPR004276">
    <property type="entry name" value="GlycoTrans_28_N"/>
</dbReference>
<gene>
    <name evidence="3" type="ORF">N4261_19245</name>
</gene>
<accession>A0ABY6AVA6</accession>
<organism evidence="3 4">
    <name type="scientific">Roseateles amylovorans</name>
    <dbReference type="NCBI Taxonomy" id="2978473"/>
    <lineage>
        <taxon>Bacteria</taxon>
        <taxon>Pseudomonadati</taxon>
        <taxon>Pseudomonadota</taxon>
        <taxon>Betaproteobacteria</taxon>
        <taxon>Burkholderiales</taxon>
        <taxon>Sphaerotilaceae</taxon>
        <taxon>Roseateles</taxon>
    </lineage>
</organism>
<dbReference type="Pfam" id="PF03033">
    <property type="entry name" value="Glyco_transf_28"/>
    <property type="match status" value="1"/>
</dbReference>
<dbReference type="PANTHER" id="PTHR48050">
    <property type="entry name" value="STEROL 3-BETA-GLUCOSYLTRANSFERASE"/>
    <property type="match status" value="1"/>
</dbReference>
<dbReference type="Gene3D" id="3.40.50.2000">
    <property type="entry name" value="Glycogen Phosphorylase B"/>
    <property type="match status" value="2"/>
</dbReference>
<protein>
    <submittedName>
        <fullName evidence="3">Glycosyltransferase</fullName>
    </submittedName>
</protein>
<dbReference type="Proteomes" id="UP001064933">
    <property type="component" value="Chromosome"/>
</dbReference>
<reference evidence="3" key="1">
    <citation type="submission" date="2022-10" db="EMBL/GenBank/DDBJ databases">
        <title>Characterization and whole genome sequencing of a new Roseateles species, isolated from fresh water.</title>
        <authorList>
            <person name="Guliayeva D.Y."/>
            <person name="Akhremchuk A.E."/>
            <person name="Sikolenko M.A."/>
            <person name="Valentovich L.N."/>
            <person name="Sidarenka A.V."/>
        </authorList>
    </citation>
    <scope>NUCLEOTIDE SEQUENCE</scope>
    <source>
        <strain evidence="3">BIM B-1768</strain>
    </source>
</reference>
<dbReference type="PANTHER" id="PTHR48050:SF13">
    <property type="entry name" value="STEROL 3-BETA-GLUCOSYLTRANSFERASE UGT80A2"/>
    <property type="match status" value="1"/>
</dbReference>
<dbReference type="InterPro" id="IPR002213">
    <property type="entry name" value="UDP_glucos_trans"/>
</dbReference>
<dbReference type="EMBL" id="CP104562">
    <property type="protein sequence ID" value="UXH77131.1"/>
    <property type="molecule type" value="Genomic_DNA"/>
</dbReference>
<evidence type="ECO:0000313" key="4">
    <source>
        <dbReference type="Proteomes" id="UP001064933"/>
    </source>
</evidence>
<evidence type="ECO:0000259" key="1">
    <source>
        <dbReference type="Pfam" id="PF03033"/>
    </source>
</evidence>
<dbReference type="InterPro" id="IPR050426">
    <property type="entry name" value="Glycosyltransferase_28"/>
</dbReference>
<keyword evidence="4" id="KW-1185">Reference proteome</keyword>
<dbReference type="Pfam" id="PF06722">
    <property type="entry name" value="EryCIII-like_C"/>
    <property type="match status" value="1"/>
</dbReference>
<feature type="domain" description="Glycosyltransferase family 28 N-terminal" evidence="1">
    <location>
        <begin position="11"/>
        <end position="116"/>
    </location>
</feature>
<dbReference type="SUPFAM" id="SSF53756">
    <property type="entry name" value="UDP-Glycosyltransferase/glycogen phosphorylase"/>
    <property type="match status" value="1"/>
</dbReference>
<proteinExistence type="predicted"/>
<dbReference type="RefSeq" id="WP_261756875.1">
    <property type="nucleotide sequence ID" value="NZ_CP104562.2"/>
</dbReference>
<name>A0ABY6AVA6_9BURK</name>
<evidence type="ECO:0000313" key="3">
    <source>
        <dbReference type="EMBL" id="UXH77131.1"/>
    </source>
</evidence>
<evidence type="ECO:0000259" key="2">
    <source>
        <dbReference type="Pfam" id="PF06722"/>
    </source>
</evidence>
<sequence>MTDSLRLPHYLVVTVGTAGDLFPFVTMAQALQRLGRRVTVLTNRVHEAAVLAAGLPCIGLGTVEDYERLIANPEVWDPRRGLTLLLAQYRQGMPELVDALTSAAAGDASTVVLAHPLAVPGAAVARELGRVGTVAAMYLAPSNLRSCEDPMRLGPHAIPRWVPQAWRRALWAMVARGWMDPAALPGINEARGLYGLAPIASFLGHMAQAPDLSITLFPAWFGRTAADWPQPLIEGDFQFPPAAEAPLPAPLAQFLDLGPPPVVFTPGSGNVHASDFFAQALVATQRLGQRAVFLTRERAQVPKLLPAEVIWQPFVPMASLLRRSAVLVHHGGIGTTAEALRTGTPQLVTPFAYDQFDNAARVVELGVGLTIPAKRLRAQALAQRVRRLLDPAFRAAAADVAARFEAPSAETALAAAVDRFVRAHARGSP</sequence>